<evidence type="ECO:0000256" key="6">
    <source>
        <dbReference type="ARBA" id="ARBA00044768"/>
    </source>
</evidence>
<dbReference type="GO" id="GO:0003682">
    <property type="term" value="F:chromatin binding"/>
    <property type="evidence" value="ECO:0007669"/>
    <property type="project" value="TreeGrafter"/>
</dbReference>
<sequence length="511" mass="58924">MYHPAVNSCPQEKHNSGIDPVSFYGPAALRDLEDAGKTVLLPESHHEFCNLFAPSTTWRTFRKQQQVLDFVSANNCDLFPFTYQTDNGDRLFLAAHPVSFWFVDEQRPLKDRHTYEIIREFKPCKLYFDLEFDIKVNPDRNGPYMVAIFINAVFAALRSQFNLSRNEKDVLNLDSTSETKFSCHLIFPNVIFENNYSIGCFVKQLCFELKSFPENNSLHLLEGLENKESIENLFVTTDKGQRVLFCDEGVYTKNRHFRLYKSSKYGKNIPLRLSEFNYFPIEITEEASREKCIFLSSLITYCDAQGSELLKFEPNPAMILQINSKFIRNSGNECIPTSPSPYSDIDDCISDIVFPGRIYKSTFFPEKKIIVYDIIGNRFCLNIGREHKSNNVMYIVDMNTLSYYQKCYDPDCSNFKSEKKKLPVTEDIFIKYNIDDELVLAAVQQCEMDAKIDEPSSSSCVAHSNKHVYSENKELDDGDVDLDDDILVAATEQCELSFSFVDDWDPLKPHS</sequence>
<dbReference type="Pfam" id="PF03121">
    <property type="entry name" value="Herpes_UL52"/>
    <property type="match status" value="1"/>
</dbReference>
<keyword evidence="3" id="KW-0548">Nucleotidyltransferase</keyword>
<dbReference type="GO" id="GO:0005634">
    <property type="term" value="C:nucleus"/>
    <property type="evidence" value="ECO:0007669"/>
    <property type="project" value="TreeGrafter"/>
</dbReference>
<comment type="catalytic activity">
    <reaction evidence="7">
        <text>DNA(n) + a 2'-deoxyribonucleoside 5'-triphosphate = DNA(n+1) + diphosphate</text>
        <dbReference type="Rhea" id="RHEA:22508"/>
        <dbReference type="Rhea" id="RHEA-COMP:17339"/>
        <dbReference type="Rhea" id="RHEA-COMP:17340"/>
        <dbReference type="ChEBI" id="CHEBI:33019"/>
        <dbReference type="ChEBI" id="CHEBI:61560"/>
        <dbReference type="ChEBI" id="CHEBI:173112"/>
        <dbReference type="EC" id="2.7.7.7"/>
    </reaction>
    <physiologicalReaction direction="left-to-right" evidence="7">
        <dbReference type="Rhea" id="RHEA:22509"/>
    </physiologicalReaction>
</comment>
<dbReference type="GO" id="GO:0003887">
    <property type="term" value="F:DNA-directed DNA polymerase activity"/>
    <property type="evidence" value="ECO:0007669"/>
    <property type="project" value="UniProtKB-KW"/>
</dbReference>
<organism evidence="8 9">
    <name type="scientific">Parthenolecanium corni</name>
    <dbReference type="NCBI Taxonomy" id="536013"/>
    <lineage>
        <taxon>Eukaryota</taxon>
        <taxon>Metazoa</taxon>
        <taxon>Ecdysozoa</taxon>
        <taxon>Arthropoda</taxon>
        <taxon>Hexapoda</taxon>
        <taxon>Insecta</taxon>
        <taxon>Pterygota</taxon>
        <taxon>Neoptera</taxon>
        <taxon>Paraneoptera</taxon>
        <taxon>Hemiptera</taxon>
        <taxon>Sternorrhyncha</taxon>
        <taxon>Coccoidea</taxon>
        <taxon>Coccidae</taxon>
        <taxon>Parthenolecanium</taxon>
    </lineage>
</organism>
<keyword evidence="9" id="KW-1185">Reference proteome</keyword>
<dbReference type="GO" id="GO:0042276">
    <property type="term" value="P:error-prone translesion synthesis"/>
    <property type="evidence" value="ECO:0007669"/>
    <property type="project" value="InterPro"/>
</dbReference>
<dbReference type="GO" id="GO:0006264">
    <property type="term" value="P:mitochondrial DNA replication"/>
    <property type="evidence" value="ECO:0007669"/>
    <property type="project" value="TreeGrafter"/>
</dbReference>
<dbReference type="EMBL" id="JBBCAQ010000037">
    <property type="protein sequence ID" value="KAK7573511.1"/>
    <property type="molecule type" value="Genomic_DNA"/>
</dbReference>
<keyword evidence="3" id="KW-0808">Transferase</keyword>
<evidence type="ECO:0000256" key="5">
    <source>
        <dbReference type="ARBA" id="ARBA00044677"/>
    </source>
</evidence>
<evidence type="ECO:0000256" key="1">
    <source>
        <dbReference type="ARBA" id="ARBA00009762"/>
    </source>
</evidence>
<comment type="caution">
    <text evidence="8">The sequence shown here is derived from an EMBL/GenBank/DDBJ whole genome shotgun (WGS) entry which is preliminary data.</text>
</comment>
<evidence type="ECO:0000256" key="4">
    <source>
        <dbReference type="ARBA" id="ARBA00026139"/>
    </source>
</evidence>
<comment type="similarity">
    <text evidence="1">Belongs to the eukaryotic-type primase small subunit family.</text>
</comment>
<dbReference type="GO" id="GO:0005759">
    <property type="term" value="C:mitochondrial matrix"/>
    <property type="evidence" value="ECO:0007669"/>
    <property type="project" value="TreeGrafter"/>
</dbReference>
<evidence type="ECO:0000313" key="9">
    <source>
        <dbReference type="Proteomes" id="UP001367676"/>
    </source>
</evidence>
<evidence type="ECO:0000256" key="3">
    <source>
        <dbReference type="ARBA" id="ARBA00022932"/>
    </source>
</evidence>
<reference evidence="8 9" key="1">
    <citation type="submission" date="2024-03" db="EMBL/GenBank/DDBJ databases">
        <title>Adaptation during the transition from Ophiocordyceps entomopathogen to insect associate is accompanied by gene loss and intensified selection.</title>
        <authorList>
            <person name="Ward C.M."/>
            <person name="Onetto C.A."/>
            <person name="Borneman A.R."/>
        </authorList>
    </citation>
    <scope>NUCLEOTIDE SEQUENCE [LARGE SCALE GENOMIC DNA]</scope>
    <source>
        <strain evidence="8">AWRI1</strain>
        <tissue evidence="8">Single Adult Female</tissue>
    </source>
</reference>
<dbReference type="PANTHER" id="PTHR31399">
    <property type="entry name" value="DNA-DIRECTED PRIMASE / POLYMERASE PROTEIN"/>
    <property type="match status" value="1"/>
</dbReference>
<keyword evidence="3" id="KW-0239">DNA-directed DNA polymerase</keyword>
<gene>
    <name evidence="8" type="ORF">V9T40_010702</name>
</gene>
<dbReference type="AlphaFoldDB" id="A0AAN9TIJ4"/>
<proteinExistence type="inferred from homology"/>
<evidence type="ECO:0000256" key="2">
    <source>
        <dbReference type="ARBA" id="ARBA00012417"/>
    </source>
</evidence>
<evidence type="ECO:0000313" key="8">
    <source>
        <dbReference type="EMBL" id="KAK7573511.1"/>
    </source>
</evidence>
<evidence type="ECO:0000256" key="7">
    <source>
        <dbReference type="ARBA" id="ARBA00047303"/>
    </source>
</evidence>
<accession>A0AAN9TIJ4</accession>
<comment type="catalytic activity">
    <reaction evidence="5">
        <text>ssDNA + n NTP = ssDNA/pppN(pN)n-1 hybrid + (n-1) diphosphate.</text>
        <dbReference type="EC" id="2.7.7.102"/>
    </reaction>
</comment>
<dbReference type="InterPro" id="IPR044917">
    <property type="entry name" value="PRIMPOL"/>
</dbReference>
<dbReference type="EC" id="2.7.7.7" evidence="2"/>
<dbReference type="EC" id="2.7.7.102" evidence="6"/>
<dbReference type="PANTHER" id="PTHR31399:SF0">
    <property type="entry name" value="DNA-DIRECTED PRIMASE_POLYMERASE PROTEIN"/>
    <property type="match status" value="1"/>
</dbReference>
<name>A0AAN9TIJ4_9HEMI</name>
<dbReference type="Proteomes" id="UP001367676">
    <property type="component" value="Unassembled WGS sequence"/>
</dbReference>
<protein>
    <recommendedName>
        <fullName evidence="4">DNA-directed primase/polymerase protein</fullName>
        <ecNumber evidence="6">2.7.7.102</ecNumber>
        <ecNumber evidence="2">2.7.7.7</ecNumber>
    </recommendedName>
</protein>
<dbReference type="GO" id="GO:0009411">
    <property type="term" value="P:response to UV"/>
    <property type="evidence" value="ECO:0007669"/>
    <property type="project" value="TreeGrafter"/>
</dbReference>
<dbReference type="GO" id="GO:0031297">
    <property type="term" value="P:replication fork processing"/>
    <property type="evidence" value="ECO:0007669"/>
    <property type="project" value="TreeGrafter"/>
</dbReference>